<dbReference type="Proteomes" id="UP000712281">
    <property type="component" value="Unassembled WGS sequence"/>
</dbReference>
<evidence type="ECO:0000256" key="1">
    <source>
        <dbReference type="SAM" id="Phobius"/>
    </source>
</evidence>
<proteinExistence type="predicted"/>
<evidence type="ECO:0000313" key="2">
    <source>
        <dbReference type="EMBL" id="KAF2553418.1"/>
    </source>
</evidence>
<gene>
    <name evidence="2" type="ORF">F2Q68_00037413</name>
</gene>
<dbReference type="EMBL" id="QGKW02001988">
    <property type="protein sequence ID" value="KAF2553418.1"/>
    <property type="molecule type" value="Genomic_DNA"/>
</dbReference>
<keyword evidence="1" id="KW-1133">Transmembrane helix</keyword>
<evidence type="ECO:0000313" key="3">
    <source>
        <dbReference type="Proteomes" id="UP000712281"/>
    </source>
</evidence>
<protein>
    <submittedName>
        <fullName evidence="2">Uncharacterized protein</fullName>
    </submittedName>
</protein>
<accession>A0A8S9HBS5</accession>
<organism evidence="2 3">
    <name type="scientific">Brassica cretica</name>
    <name type="common">Mustard</name>
    <dbReference type="NCBI Taxonomy" id="69181"/>
    <lineage>
        <taxon>Eukaryota</taxon>
        <taxon>Viridiplantae</taxon>
        <taxon>Streptophyta</taxon>
        <taxon>Embryophyta</taxon>
        <taxon>Tracheophyta</taxon>
        <taxon>Spermatophyta</taxon>
        <taxon>Magnoliopsida</taxon>
        <taxon>eudicotyledons</taxon>
        <taxon>Gunneridae</taxon>
        <taxon>Pentapetalae</taxon>
        <taxon>rosids</taxon>
        <taxon>malvids</taxon>
        <taxon>Brassicales</taxon>
        <taxon>Brassicaceae</taxon>
        <taxon>Brassiceae</taxon>
        <taxon>Brassica</taxon>
    </lineage>
</organism>
<feature type="transmembrane region" description="Helical" evidence="1">
    <location>
        <begin position="35"/>
        <end position="54"/>
    </location>
</feature>
<sequence>MLVYDEFECSGMLTRISHALNFSVHLKFESLRMRMYVLFAGVLMLKIALSNAIHENKKKTRRNRSFACEKEETKVAHLLLIVSFDDMQRAMPTFSSIALDRMLEPGARKIGVHHLYRLKLKLFPDESTETKPCAETQRHLELLGKIILIIVRAESTSEIWGLYARWSRIKGDLMRNRVVDGARLLLRTLPNLPSQEREGNRRMISEQLCLRGRSLLIDLLSTKPSKESEFVYPPFDFHFLLLLSRFHFTYDIGEWRCSGSNLLMK</sequence>
<reference evidence="2" key="1">
    <citation type="submission" date="2019-12" db="EMBL/GenBank/DDBJ databases">
        <title>Genome sequencing and annotation of Brassica cretica.</title>
        <authorList>
            <person name="Studholme D.J."/>
            <person name="Sarris P.F."/>
        </authorList>
    </citation>
    <scope>NUCLEOTIDE SEQUENCE</scope>
    <source>
        <strain evidence="2">PFS-001/15</strain>
        <tissue evidence="2">Leaf</tissue>
    </source>
</reference>
<comment type="caution">
    <text evidence="2">The sequence shown here is derived from an EMBL/GenBank/DDBJ whole genome shotgun (WGS) entry which is preliminary data.</text>
</comment>
<name>A0A8S9HBS5_BRACR</name>
<dbReference type="AlphaFoldDB" id="A0A8S9HBS5"/>
<keyword evidence="1" id="KW-0812">Transmembrane</keyword>
<keyword evidence="1" id="KW-0472">Membrane</keyword>